<proteinExistence type="inferred from homology"/>
<dbReference type="EnsemblMetazoa" id="CJA32130.1">
    <property type="protein sequence ID" value="CJA32130.1"/>
    <property type="gene ID" value="WBGene00207977"/>
</dbReference>
<dbReference type="GO" id="GO:0005125">
    <property type="term" value="F:cytokine activity"/>
    <property type="evidence" value="ECO:0007669"/>
    <property type="project" value="TreeGrafter"/>
</dbReference>
<dbReference type="PANTHER" id="PTHR11848:SF303">
    <property type="entry name" value="DAUER LARVA DEVELOPMENT REGULATORY GROWTH FACTOR DAF-7"/>
    <property type="match status" value="1"/>
</dbReference>
<dbReference type="Proteomes" id="UP000005237">
    <property type="component" value="Unassembled WGS sequence"/>
</dbReference>
<keyword evidence="4" id="KW-0339">Growth factor</keyword>
<feature type="domain" description="TGF-beta family profile" evidence="5">
    <location>
        <begin position="88"/>
        <end position="225"/>
    </location>
</feature>
<keyword evidence="3" id="KW-0964">Secreted</keyword>
<dbReference type="SMART" id="SM00204">
    <property type="entry name" value="TGFB"/>
    <property type="match status" value="1"/>
</dbReference>
<keyword evidence="7" id="KW-1185">Reference proteome</keyword>
<dbReference type="InterPro" id="IPR029034">
    <property type="entry name" value="Cystine-knot_cytokine"/>
</dbReference>
<dbReference type="AlphaFoldDB" id="A0A8R1IKC1"/>
<accession>A0A8R1IKC1</accession>
<evidence type="ECO:0000313" key="6">
    <source>
        <dbReference type="EnsemblMetazoa" id="CJA32130.1"/>
    </source>
</evidence>
<dbReference type="GO" id="GO:0005615">
    <property type="term" value="C:extracellular space"/>
    <property type="evidence" value="ECO:0007669"/>
    <property type="project" value="TreeGrafter"/>
</dbReference>
<comment type="subcellular location">
    <subcellularLocation>
        <location evidence="1">Secreted</location>
    </subcellularLocation>
</comment>
<dbReference type="Pfam" id="PF00019">
    <property type="entry name" value="TGF_beta"/>
    <property type="match status" value="1"/>
</dbReference>
<protein>
    <submittedName>
        <fullName evidence="6">TGF_BETA_2 domain-containing protein</fullName>
    </submittedName>
</protein>
<dbReference type="GO" id="GO:0008083">
    <property type="term" value="F:growth factor activity"/>
    <property type="evidence" value="ECO:0007669"/>
    <property type="project" value="UniProtKB-KW"/>
</dbReference>
<evidence type="ECO:0000256" key="2">
    <source>
        <dbReference type="ARBA" id="ARBA00006656"/>
    </source>
</evidence>
<dbReference type="InterPro" id="IPR015615">
    <property type="entry name" value="TGF-beta-rel"/>
</dbReference>
<evidence type="ECO:0000256" key="1">
    <source>
        <dbReference type="ARBA" id="ARBA00004613"/>
    </source>
</evidence>
<dbReference type="PANTHER" id="PTHR11848">
    <property type="entry name" value="TGF-BETA FAMILY"/>
    <property type="match status" value="1"/>
</dbReference>
<name>A0A8R1IKC1_CAEJA</name>
<dbReference type="PROSITE" id="PS51362">
    <property type="entry name" value="TGF_BETA_2"/>
    <property type="match status" value="1"/>
</dbReference>
<dbReference type="InterPro" id="IPR001839">
    <property type="entry name" value="TGF-b_C"/>
</dbReference>
<dbReference type="Gene3D" id="2.10.90.10">
    <property type="entry name" value="Cystine-knot cytokines"/>
    <property type="match status" value="1"/>
</dbReference>
<dbReference type="SUPFAM" id="SSF57501">
    <property type="entry name" value="Cystine-knot cytokines"/>
    <property type="match status" value="1"/>
</dbReference>
<evidence type="ECO:0000256" key="3">
    <source>
        <dbReference type="ARBA" id="ARBA00022525"/>
    </source>
</evidence>
<reference evidence="7" key="1">
    <citation type="submission" date="2010-08" db="EMBL/GenBank/DDBJ databases">
        <authorList>
            <consortium name="Caenorhabditis japonica Sequencing Consortium"/>
            <person name="Wilson R.K."/>
        </authorList>
    </citation>
    <scope>NUCLEOTIDE SEQUENCE [LARGE SCALE GENOMIC DNA]</scope>
    <source>
        <strain evidence="7">DF5081</strain>
    </source>
</reference>
<reference evidence="6" key="2">
    <citation type="submission" date="2022-06" db="UniProtKB">
        <authorList>
            <consortium name="EnsemblMetazoa"/>
        </authorList>
    </citation>
    <scope>IDENTIFICATION</scope>
    <source>
        <strain evidence="6">DF5081</strain>
    </source>
</reference>
<evidence type="ECO:0000259" key="5">
    <source>
        <dbReference type="PROSITE" id="PS51362"/>
    </source>
</evidence>
<sequence length="225" mass="25778">MCEWKYSKSTATESLGEQITDETLTLSANQRVTIQIPTEVVSTWYTTTSGIFVSALVNRENVAIHFQQTTQDFENMLLQLKYLKRGGRERRATTEVCNRENNDDGKCCLFDLEVDFEKLNWKWVILPKKINVRVCRGSCSKNNENKSYLELGHVKITQELYHRNDETDLLATNSSQDETPSRDTKHVLCCHPIEYEYLQLIYLTQSGVVSAANLKSMIATKCSCS</sequence>
<comment type="similarity">
    <text evidence="2 4">Belongs to the TGF-beta family.</text>
</comment>
<evidence type="ECO:0000313" key="7">
    <source>
        <dbReference type="Proteomes" id="UP000005237"/>
    </source>
</evidence>
<evidence type="ECO:0000256" key="4">
    <source>
        <dbReference type="RuleBase" id="RU000354"/>
    </source>
</evidence>
<organism evidence="6 7">
    <name type="scientific">Caenorhabditis japonica</name>
    <dbReference type="NCBI Taxonomy" id="281687"/>
    <lineage>
        <taxon>Eukaryota</taxon>
        <taxon>Metazoa</taxon>
        <taxon>Ecdysozoa</taxon>
        <taxon>Nematoda</taxon>
        <taxon>Chromadorea</taxon>
        <taxon>Rhabditida</taxon>
        <taxon>Rhabditina</taxon>
        <taxon>Rhabditomorpha</taxon>
        <taxon>Rhabditoidea</taxon>
        <taxon>Rhabditidae</taxon>
        <taxon>Peloderinae</taxon>
        <taxon>Caenorhabditis</taxon>
    </lineage>
</organism>